<dbReference type="Proteomes" id="UP001222770">
    <property type="component" value="Unassembled WGS sequence"/>
</dbReference>
<keyword evidence="1" id="KW-1133">Transmembrane helix</keyword>
<reference evidence="2 3" key="1">
    <citation type="submission" date="2023-03" db="EMBL/GenBank/DDBJ databases">
        <title>Novosphingobium cyanobacteriorum sp. nov., isolated from a eutrophic reservoir during the Microcystis bloom period.</title>
        <authorList>
            <person name="Kang M."/>
            <person name="Le V."/>
            <person name="Ko S.-R."/>
            <person name="Lee S.-A."/>
            <person name="Ahn C.-Y."/>
        </authorList>
    </citation>
    <scope>NUCLEOTIDE SEQUENCE [LARGE SCALE GENOMIC DNA]</scope>
    <source>
        <strain evidence="2 3">HBC54</strain>
    </source>
</reference>
<keyword evidence="1" id="KW-0472">Membrane</keyword>
<name>A0ABT6CJA5_9SPHN</name>
<feature type="transmembrane region" description="Helical" evidence="1">
    <location>
        <begin position="26"/>
        <end position="46"/>
    </location>
</feature>
<evidence type="ECO:0000313" key="3">
    <source>
        <dbReference type="Proteomes" id="UP001222770"/>
    </source>
</evidence>
<gene>
    <name evidence="2" type="ORF">POM99_12215</name>
</gene>
<proteinExistence type="predicted"/>
<dbReference type="RefSeq" id="WP_277278175.1">
    <property type="nucleotide sequence ID" value="NZ_JAROCY010000010.1"/>
</dbReference>
<organism evidence="2 3">
    <name type="scientific">Novosphingobium cyanobacteriorum</name>
    <dbReference type="NCBI Taxonomy" id="3024215"/>
    <lineage>
        <taxon>Bacteria</taxon>
        <taxon>Pseudomonadati</taxon>
        <taxon>Pseudomonadota</taxon>
        <taxon>Alphaproteobacteria</taxon>
        <taxon>Sphingomonadales</taxon>
        <taxon>Sphingomonadaceae</taxon>
        <taxon>Novosphingobium</taxon>
    </lineage>
</organism>
<sequence>MERQGEEIHITTPEARGGETTGIMRYVLIIALVLAIGALSIIWITGALTSPQPNSTVVSGQHTPAPAAGQ</sequence>
<dbReference type="EMBL" id="JAROCY010000010">
    <property type="protein sequence ID" value="MDF8333971.1"/>
    <property type="molecule type" value="Genomic_DNA"/>
</dbReference>
<accession>A0ABT6CJA5</accession>
<evidence type="ECO:0000313" key="2">
    <source>
        <dbReference type="EMBL" id="MDF8333971.1"/>
    </source>
</evidence>
<keyword evidence="3" id="KW-1185">Reference proteome</keyword>
<keyword evidence="1" id="KW-0812">Transmembrane</keyword>
<evidence type="ECO:0000256" key="1">
    <source>
        <dbReference type="SAM" id="Phobius"/>
    </source>
</evidence>
<comment type="caution">
    <text evidence="2">The sequence shown here is derived from an EMBL/GenBank/DDBJ whole genome shotgun (WGS) entry which is preliminary data.</text>
</comment>
<protein>
    <submittedName>
        <fullName evidence="2">Uncharacterized protein</fullName>
    </submittedName>
</protein>